<name>A0ABZ0Z364_9CAUD</name>
<sequence length="301" mass="32710">MATWNQAVQQMGKFYQQNIHTYQGGKSGHATGARRSYSCSLLGHSVGDDCSGFTSACLQLFGAFPSSYIVASSGFASTGGVTATYLRKAGFTPLRYISYTSLQPYDIVARNGHVEVFCGMNGKSPMSYAWGNIHDGINGHVGMPCWFSKQNYSIVWRNSGVNIDTPLDFSSVNGNTMQQQMNTGYGTGGTFNGRAGSQFNYTSNTYPVHDEYETIASGNGSKSVFEIVGENKLRLTYTDSTAYKQMNDSSVMNLKTTRIYSTNDSSMVLDELSIPINPWDSSVSSNTTTLNIVNSSVKTNG</sequence>
<evidence type="ECO:0000313" key="1">
    <source>
        <dbReference type="EMBL" id="WQJ51531.1"/>
    </source>
</evidence>
<keyword evidence="2" id="KW-1185">Reference proteome</keyword>
<protein>
    <submittedName>
        <fullName evidence="1">Uncharacterized protein</fullName>
    </submittedName>
</protein>
<evidence type="ECO:0000313" key="2">
    <source>
        <dbReference type="Proteomes" id="UP001348805"/>
    </source>
</evidence>
<accession>A0ABZ0Z364</accession>
<reference evidence="1 2" key="1">
    <citation type="submission" date="2023-11" db="EMBL/GenBank/DDBJ databases">
        <authorList>
            <person name="Cook R."/>
            <person name="Crisci M."/>
            <person name="Pye H."/>
            <person name="Adriaenssens E."/>
            <person name="Santini J."/>
        </authorList>
    </citation>
    <scope>NUCLEOTIDE SEQUENCE [LARGE SCALE GENOMIC DNA]</scope>
    <source>
        <strain evidence="1">Lak_Megaphage_RVC_AP3_GC26</strain>
    </source>
</reference>
<organism evidence="1 2">
    <name type="scientific">phage Lak_Megaphage_RVC_AP3_GC26</name>
    <dbReference type="NCBI Taxonomy" id="3109225"/>
    <lineage>
        <taxon>Viruses</taxon>
        <taxon>Duplodnaviria</taxon>
        <taxon>Heunggongvirae</taxon>
        <taxon>Uroviricota</taxon>
        <taxon>Caudoviricetes</taxon>
        <taxon>Caudoviricetes code 15 clade</taxon>
    </lineage>
</organism>
<dbReference type="EMBL" id="OR769219">
    <property type="protein sequence ID" value="WQJ51531.1"/>
    <property type="molecule type" value="Genomic_DNA"/>
</dbReference>
<dbReference type="Proteomes" id="UP001348805">
    <property type="component" value="Segment"/>
</dbReference>
<proteinExistence type="predicted"/>